<proteinExistence type="predicted"/>
<organism evidence="1 2">
    <name type="scientific">Arctium lappa</name>
    <name type="common">Greater burdock</name>
    <name type="synonym">Lappa major</name>
    <dbReference type="NCBI Taxonomy" id="4217"/>
    <lineage>
        <taxon>Eukaryota</taxon>
        <taxon>Viridiplantae</taxon>
        <taxon>Streptophyta</taxon>
        <taxon>Embryophyta</taxon>
        <taxon>Tracheophyta</taxon>
        <taxon>Spermatophyta</taxon>
        <taxon>Magnoliopsida</taxon>
        <taxon>eudicotyledons</taxon>
        <taxon>Gunneridae</taxon>
        <taxon>Pentapetalae</taxon>
        <taxon>asterids</taxon>
        <taxon>campanulids</taxon>
        <taxon>Asterales</taxon>
        <taxon>Asteraceae</taxon>
        <taxon>Carduoideae</taxon>
        <taxon>Cardueae</taxon>
        <taxon>Arctiinae</taxon>
        <taxon>Arctium</taxon>
    </lineage>
</organism>
<reference evidence="2" key="1">
    <citation type="journal article" date="2022" name="Mol. Ecol. Resour.">
        <title>The genomes of chicory, endive, great burdock and yacon provide insights into Asteraceae palaeo-polyploidization history and plant inulin production.</title>
        <authorList>
            <person name="Fan W."/>
            <person name="Wang S."/>
            <person name="Wang H."/>
            <person name="Wang A."/>
            <person name="Jiang F."/>
            <person name="Liu H."/>
            <person name="Zhao H."/>
            <person name="Xu D."/>
            <person name="Zhang Y."/>
        </authorList>
    </citation>
    <scope>NUCLEOTIDE SEQUENCE [LARGE SCALE GENOMIC DNA]</scope>
    <source>
        <strain evidence="2">cv. Niubang</strain>
    </source>
</reference>
<keyword evidence="2" id="KW-1185">Reference proteome</keyword>
<accession>A0ACB9CQ08</accession>
<name>A0ACB9CQ08_ARCLA</name>
<dbReference type="Proteomes" id="UP001055879">
    <property type="component" value="Linkage Group LG04"/>
</dbReference>
<gene>
    <name evidence="1" type="ORF">L6452_15974</name>
</gene>
<comment type="caution">
    <text evidence="1">The sequence shown here is derived from an EMBL/GenBank/DDBJ whole genome shotgun (WGS) entry which is preliminary data.</text>
</comment>
<protein>
    <submittedName>
        <fullName evidence="1">Uncharacterized protein</fullName>
    </submittedName>
</protein>
<evidence type="ECO:0000313" key="2">
    <source>
        <dbReference type="Proteomes" id="UP001055879"/>
    </source>
</evidence>
<dbReference type="EMBL" id="CM042050">
    <property type="protein sequence ID" value="KAI3736433.1"/>
    <property type="molecule type" value="Genomic_DNA"/>
</dbReference>
<reference evidence="1 2" key="2">
    <citation type="journal article" date="2022" name="Mol. Ecol. Resour.">
        <title>The genomes of chicory, endive, great burdock and yacon provide insights into Asteraceae paleo-polyploidization history and plant inulin production.</title>
        <authorList>
            <person name="Fan W."/>
            <person name="Wang S."/>
            <person name="Wang H."/>
            <person name="Wang A."/>
            <person name="Jiang F."/>
            <person name="Liu H."/>
            <person name="Zhao H."/>
            <person name="Xu D."/>
            <person name="Zhang Y."/>
        </authorList>
    </citation>
    <scope>NUCLEOTIDE SEQUENCE [LARGE SCALE GENOMIC DNA]</scope>
    <source>
        <strain evidence="2">cv. Niubang</strain>
    </source>
</reference>
<evidence type="ECO:0000313" key="1">
    <source>
        <dbReference type="EMBL" id="KAI3736433.1"/>
    </source>
</evidence>
<sequence>MDILSAKVHIDPTLTGLDGMCILESESGTKSTSTTLMFLMPFVGIGSASRSFLQVATTKEAVAPPLRVVQIEELSMGLDTVDGGSAGNDRFTSEDHYEWLKDYSHFRHLIQQHITPTIRDYSLESALIIHAHCFSPNRYRLCEAIESNIKIWDLESKSIVVDLKVNMKQEFEMAAGGTTTQTNDRKTKAGLKEKALGPHTGGKSETWVNGESIGHYWPSYSVPNSYCADSCSYKGHMVGKMPRELQETVSGCNFQVESTKSSSLETYVLCVQPLLEKGIVDHSILHMTLVQMATKLMTLEAEDLSVVIGLRHNLYNSHILAFNLETKINGCKY</sequence>